<dbReference type="EMBL" id="VSRR010007859">
    <property type="protein sequence ID" value="MPC47663.1"/>
    <property type="molecule type" value="Genomic_DNA"/>
</dbReference>
<dbReference type="AlphaFoldDB" id="A0A5B7FRN9"/>
<comment type="caution">
    <text evidence="1">The sequence shown here is derived from an EMBL/GenBank/DDBJ whole genome shotgun (WGS) entry which is preliminary data.</text>
</comment>
<protein>
    <submittedName>
        <fullName evidence="1">Uncharacterized protein</fullName>
    </submittedName>
</protein>
<reference evidence="1 2" key="1">
    <citation type="submission" date="2019-05" db="EMBL/GenBank/DDBJ databases">
        <title>Another draft genome of Portunus trituberculatus and its Hox gene families provides insights of decapod evolution.</title>
        <authorList>
            <person name="Jeong J.-H."/>
            <person name="Song I."/>
            <person name="Kim S."/>
            <person name="Choi T."/>
            <person name="Kim D."/>
            <person name="Ryu S."/>
            <person name="Kim W."/>
        </authorList>
    </citation>
    <scope>NUCLEOTIDE SEQUENCE [LARGE SCALE GENOMIC DNA]</scope>
    <source>
        <tissue evidence="1">Muscle</tissue>
    </source>
</reference>
<sequence length="82" mass="9067">MFAGSVILTNPWSTPASSIAPSAFHPSASQVQWPARLVGILWLSFESGFEQQVHNSSMNRYLGKLRKVNCGYPDVMVALCPW</sequence>
<dbReference type="Proteomes" id="UP000324222">
    <property type="component" value="Unassembled WGS sequence"/>
</dbReference>
<name>A0A5B7FRN9_PORTR</name>
<accession>A0A5B7FRN9</accession>
<evidence type="ECO:0000313" key="1">
    <source>
        <dbReference type="EMBL" id="MPC47663.1"/>
    </source>
</evidence>
<organism evidence="1 2">
    <name type="scientific">Portunus trituberculatus</name>
    <name type="common">Swimming crab</name>
    <name type="synonym">Neptunus trituberculatus</name>
    <dbReference type="NCBI Taxonomy" id="210409"/>
    <lineage>
        <taxon>Eukaryota</taxon>
        <taxon>Metazoa</taxon>
        <taxon>Ecdysozoa</taxon>
        <taxon>Arthropoda</taxon>
        <taxon>Crustacea</taxon>
        <taxon>Multicrustacea</taxon>
        <taxon>Malacostraca</taxon>
        <taxon>Eumalacostraca</taxon>
        <taxon>Eucarida</taxon>
        <taxon>Decapoda</taxon>
        <taxon>Pleocyemata</taxon>
        <taxon>Brachyura</taxon>
        <taxon>Eubrachyura</taxon>
        <taxon>Portunoidea</taxon>
        <taxon>Portunidae</taxon>
        <taxon>Portuninae</taxon>
        <taxon>Portunus</taxon>
    </lineage>
</organism>
<keyword evidence="2" id="KW-1185">Reference proteome</keyword>
<gene>
    <name evidence="1" type="ORF">E2C01_041417</name>
</gene>
<evidence type="ECO:0000313" key="2">
    <source>
        <dbReference type="Proteomes" id="UP000324222"/>
    </source>
</evidence>
<proteinExistence type="predicted"/>